<evidence type="ECO:0000256" key="7">
    <source>
        <dbReference type="ARBA" id="ARBA00022842"/>
    </source>
</evidence>
<dbReference type="Proteomes" id="UP000287394">
    <property type="component" value="Chromosome"/>
</dbReference>
<dbReference type="EMBL" id="AP025739">
    <property type="protein sequence ID" value="BDI34142.1"/>
    <property type="molecule type" value="Genomic_DNA"/>
</dbReference>
<comment type="function">
    <text evidence="9">CRISPR (clustered regularly interspaced short palindromic repeat), is an adaptive immune system that provides protection against mobile genetic elements (viruses, transposable elements and conjugative plasmids). CRISPR clusters contain sequences complementary to antecedent mobile elements and target invading nucleic acids. CRISPR clusters are transcribed and processed into CRISPR RNA (crRNA). Functions as a ssRNA-specific endoribonuclease. Involved in the integration of spacer DNA into the CRISPR cassette.</text>
</comment>
<keyword evidence="6 9" id="KW-0378">Hydrolase</keyword>
<dbReference type="Pfam" id="PF09827">
    <property type="entry name" value="CRISPR_Cas2"/>
    <property type="match status" value="1"/>
</dbReference>
<dbReference type="GO" id="GO:0046872">
    <property type="term" value="F:metal ion binding"/>
    <property type="evidence" value="ECO:0007669"/>
    <property type="project" value="UniProtKB-UniRule"/>
</dbReference>
<dbReference type="HAMAP" id="MF_01471">
    <property type="entry name" value="Cas2"/>
    <property type="match status" value="1"/>
</dbReference>
<keyword evidence="5 9" id="KW-0255">Endonuclease</keyword>
<dbReference type="PANTHER" id="PTHR34405">
    <property type="entry name" value="CRISPR-ASSOCIATED ENDORIBONUCLEASE CAS2"/>
    <property type="match status" value="1"/>
</dbReference>
<keyword evidence="8 9" id="KW-0051">Antiviral defense</keyword>
<feature type="binding site" evidence="9">
    <location>
        <position position="8"/>
    </location>
    <ligand>
        <name>Mg(2+)</name>
        <dbReference type="ChEBI" id="CHEBI:18420"/>
        <note>catalytic</note>
    </ligand>
</feature>
<evidence type="ECO:0000256" key="3">
    <source>
        <dbReference type="ARBA" id="ARBA00022722"/>
    </source>
</evidence>
<evidence type="ECO:0000256" key="1">
    <source>
        <dbReference type="ARBA" id="ARBA00001946"/>
    </source>
</evidence>
<dbReference type="NCBIfam" id="TIGR01573">
    <property type="entry name" value="cas2"/>
    <property type="match status" value="1"/>
</dbReference>
<dbReference type="GO" id="GO:0051607">
    <property type="term" value="P:defense response to virus"/>
    <property type="evidence" value="ECO:0007669"/>
    <property type="project" value="UniProtKB-UniRule"/>
</dbReference>
<dbReference type="SUPFAM" id="SSF143430">
    <property type="entry name" value="TTP0101/SSO1404-like"/>
    <property type="match status" value="1"/>
</dbReference>
<proteinExistence type="inferred from homology"/>
<evidence type="ECO:0000313" key="11">
    <source>
        <dbReference type="Proteomes" id="UP000287394"/>
    </source>
</evidence>
<gene>
    <name evidence="9" type="primary">cas2</name>
    <name evidence="10" type="ORF">CCAX7_61930</name>
</gene>
<reference evidence="10 11" key="1">
    <citation type="journal article" date="2019" name="Int. J. Syst. Evol. Microbiol.">
        <title>Capsulimonas corticalis gen. nov., sp. nov., an aerobic capsulated bacterium, of a novel bacterial order, Capsulimonadales ord. nov., of the class Armatimonadia of the phylum Armatimonadetes.</title>
        <authorList>
            <person name="Li J."/>
            <person name="Kudo C."/>
            <person name="Tonouchi A."/>
        </authorList>
    </citation>
    <scope>NUCLEOTIDE SEQUENCE [LARGE SCALE GENOMIC DNA]</scope>
    <source>
        <strain evidence="10 11">AX-7</strain>
    </source>
</reference>
<dbReference type="AlphaFoldDB" id="A0A402CWG0"/>
<dbReference type="OrthoDB" id="279819at2"/>
<keyword evidence="4 9" id="KW-0479">Metal-binding</keyword>
<comment type="subunit">
    <text evidence="9">Homodimer, forms a heterotetramer with a Cas1 homodimer.</text>
</comment>
<evidence type="ECO:0000256" key="4">
    <source>
        <dbReference type="ARBA" id="ARBA00022723"/>
    </source>
</evidence>
<keyword evidence="3 9" id="KW-0540">Nuclease</keyword>
<dbReference type="GO" id="GO:0004521">
    <property type="term" value="F:RNA endonuclease activity"/>
    <property type="evidence" value="ECO:0007669"/>
    <property type="project" value="InterPro"/>
</dbReference>
<evidence type="ECO:0000256" key="8">
    <source>
        <dbReference type="ARBA" id="ARBA00023118"/>
    </source>
</evidence>
<sequence>MYIILVYDIGEERVHKVCKYMRRYLPRIQNSVFEGELSDSKLAKMKAGLEKIIVSGRDSVLLWVMRDDHFVDRQIMGVEKLPVDNFF</sequence>
<comment type="similarity">
    <text evidence="2 9">Belongs to the CRISPR-associated endoribonuclease Cas2 protein family.</text>
</comment>
<evidence type="ECO:0000256" key="2">
    <source>
        <dbReference type="ARBA" id="ARBA00009959"/>
    </source>
</evidence>
<comment type="cofactor">
    <cofactor evidence="1 9">
        <name>Mg(2+)</name>
        <dbReference type="ChEBI" id="CHEBI:18420"/>
    </cofactor>
</comment>
<dbReference type="RefSeq" id="WP_119321685.1">
    <property type="nucleotide sequence ID" value="NZ_AP025739.1"/>
</dbReference>
<name>A0A402CWG0_9BACT</name>
<dbReference type="CDD" id="cd09725">
    <property type="entry name" value="Cas2_I_II_III"/>
    <property type="match status" value="1"/>
</dbReference>
<dbReference type="EC" id="3.1.-.-" evidence="9"/>
<organism evidence="10 11">
    <name type="scientific">Capsulimonas corticalis</name>
    <dbReference type="NCBI Taxonomy" id="2219043"/>
    <lineage>
        <taxon>Bacteria</taxon>
        <taxon>Bacillati</taxon>
        <taxon>Armatimonadota</taxon>
        <taxon>Armatimonadia</taxon>
        <taxon>Capsulimonadales</taxon>
        <taxon>Capsulimonadaceae</taxon>
        <taxon>Capsulimonas</taxon>
    </lineage>
</organism>
<keyword evidence="7 9" id="KW-0460">Magnesium</keyword>
<evidence type="ECO:0000256" key="6">
    <source>
        <dbReference type="ARBA" id="ARBA00022801"/>
    </source>
</evidence>
<accession>A0A402CWG0</accession>
<evidence type="ECO:0000256" key="9">
    <source>
        <dbReference type="HAMAP-Rule" id="MF_01471"/>
    </source>
</evidence>
<dbReference type="InterPro" id="IPR019199">
    <property type="entry name" value="Virulence_VapD/CRISPR_Cas2"/>
</dbReference>
<evidence type="ECO:0000313" key="10">
    <source>
        <dbReference type="EMBL" id="BDI34142.1"/>
    </source>
</evidence>
<dbReference type="GO" id="GO:0016787">
    <property type="term" value="F:hydrolase activity"/>
    <property type="evidence" value="ECO:0007669"/>
    <property type="project" value="UniProtKB-KW"/>
</dbReference>
<dbReference type="GO" id="GO:0043571">
    <property type="term" value="P:maintenance of CRISPR repeat elements"/>
    <property type="evidence" value="ECO:0007669"/>
    <property type="project" value="UniProtKB-UniRule"/>
</dbReference>
<evidence type="ECO:0000256" key="5">
    <source>
        <dbReference type="ARBA" id="ARBA00022759"/>
    </source>
</evidence>
<dbReference type="InterPro" id="IPR021127">
    <property type="entry name" value="CRISPR_associated_Cas2"/>
</dbReference>
<keyword evidence="11" id="KW-1185">Reference proteome</keyword>
<dbReference type="KEGG" id="ccot:CCAX7_61930"/>
<dbReference type="Gene3D" id="3.30.70.240">
    <property type="match status" value="1"/>
</dbReference>
<protein>
    <recommendedName>
        <fullName evidence="9">CRISPR-associated endoribonuclease Cas2</fullName>
        <ecNumber evidence="9">3.1.-.-</ecNumber>
    </recommendedName>
</protein>